<feature type="region of interest" description="Disordered" evidence="1">
    <location>
        <begin position="1"/>
        <end position="54"/>
    </location>
</feature>
<evidence type="ECO:0000256" key="1">
    <source>
        <dbReference type="SAM" id="MobiDB-lite"/>
    </source>
</evidence>
<feature type="compositionally biased region" description="Basic residues" evidence="1">
    <location>
        <begin position="45"/>
        <end position="54"/>
    </location>
</feature>
<feature type="compositionally biased region" description="Polar residues" evidence="1">
    <location>
        <begin position="1"/>
        <end position="16"/>
    </location>
</feature>
<reference evidence="2 3" key="1">
    <citation type="submission" date="2023-03" db="EMBL/GenBank/DDBJ databases">
        <title>Complete genome sequence of Tepidibacter sp. SWIR-1, isolated from a deep-sea hydrothermal vent.</title>
        <authorList>
            <person name="Li X."/>
        </authorList>
    </citation>
    <scope>NUCLEOTIDE SEQUENCE [LARGE SCALE GENOMIC DNA]</scope>
    <source>
        <strain evidence="2 3">SWIR-1</strain>
    </source>
</reference>
<gene>
    <name evidence="2" type="ORF">P4S50_03900</name>
</gene>
<proteinExistence type="predicted"/>
<dbReference type="Proteomes" id="UP001222800">
    <property type="component" value="Chromosome"/>
</dbReference>
<evidence type="ECO:0000313" key="3">
    <source>
        <dbReference type="Proteomes" id="UP001222800"/>
    </source>
</evidence>
<feature type="compositionally biased region" description="Basic and acidic residues" evidence="1">
    <location>
        <begin position="17"/>
        <end position="44"/>
    </location>
</feature>
<sequence length="54" mass="6505">MSNIRSHYSNLNGKTIESSRETLKLEPRHYLRESHSVRETDTRKNIKVKMNKKY</sequence>
<protein>
    <submittedName>
        <fullName evidence="2">Uncharacterized protein</fullName>
    </submittedName>
</protein>
<organism evidence="2 3">
    <name type="scientific">Tepidibacter hydrothermalis</name>
    <dbReference type="NCBI Taxonomy" id="3036126"/>
    <lineage>
        <taxon>Bacteria</taxon>
        <taxon>Bacillati</taxon>
        <taxon>Bacillota</taxon>
        <taxon>Clostridia</taxon>
        <taxon>Peptostreptococcales</taxon>
        <taxon>Peptostreptococcaceae</taxon>
        <taxon>Tepidibacter</taxon>
    </lineage>
</organism>
<dbReference type="EMBL" id="CP120733">
    <property type="protein sequence ID" value="WFD11229.1"/>
    <property type="molecule type" value="Genomic_DNA"/>
</dbReference>
<accession>A0ABY8EE54</accession>
<keyword evidence="3" id="KW-1185">Reference proteome</keyword>
<dbReference type="RefSeq" id="WP_277733233.1">
    <property type="nucleotide sequence ID" value="NZ_CP120733.1"/>
</dbReference>
<name>A0ABY8EE54_9FIRM</name>
<evidence type="ECO:0000313" key="2">
    <source>
        <dbReference type="EMBL" id="WFD11229.1"/>
    </source>
</evidence>